<dbReference type="KEGG" id="mey:TM49_01245"/>
<dbReference type="SUPFAM" id="SSF49785">
    <property type="entry name" value="Galactose-binding domain-like"/>
    <property type="match status" value="1"/>
</dbReference>
<dbReference type="PANTHER" id="PTHR42732:SF2">
    <property type="entry name" value="BETA-MANNOSIDASE"/>
    <property type="match status" value="1"/>
</dbReference>
<dbReference type="Gene3D" id="2.60.120.260">
    <property type="entry name" value="Galactose-binding domain-like"/>
    <property type="match status" value="1"/>
</dbReference>
<dbReference type="GO" id="GO:0005975">
    <property type="term" value="P:carbohydrate metabolic process"/>
    <property type="evidence" value="ECO:0007669"/>
    <property type="project" value="InterPro"/>
</dbReference>
<organism evidence="4 5">
    <name type="scientific">Martelella endophytica</name>
    <dbReference type="NCBI Taxonomy" id="1486262"/>
    <lineage>
        <taxon>Bacteria</taxon>
        <taxon>Pseudomonadati</taxon>
        <taxon>Pseudomonadota</taxon>
        <taxon>Alphaproteobacteria</taxon>
        <taxon>Hyphomicrobiales</taxon>
        <taxon>Aurantimonadaceae</taxon>
        <taxon>Martelella</taxon>
    </lineage>
</organism>
<protein>
    <submittedName>
        <fullName evidence="4">Glycoside hydrolase</fullName>
    </submittedName>
</protein>
<feature type="domain" description="Glycoside hydrolase family 2 catalytic" evidence="2">
    <location>
        <begin position="291"/>
        <end position="436"/>
    </location>
</feature>
<dbReference type="InterPro" id="IPR051913">
    <property type="entry name" value="GH2_Domain-Containing"/>
</dbReference>
<dbReference type="InterPro" id="IPR017853">
    <property type="entry name" value="GH"/>
</dbReference>
<dbReference type="HOGENOM" id="CLU_009935_2_1_5"/>
<dbReference type="GO" id="GO:0004553">
    <property type="term" value="F:hydrolase activity, hydrolyzing O-glycosyl compounds"/>
    <property type="evidence" value="ECO:0007669"/>
    <property type="project" value="InterPro"/>
</dbReference>
<dbReference type="OrthoDB" id="9758603at2"/>
<reference evidence="4 5" key="1">
    <citation type="journal article" date="2015" name="Genome Announc.">
        <title>Complete genome sequence of Martelella endophytica YC6887, which has antifungal activity associated with a halophyte.</title>
        <authorList>
            <person name="Khan A."/>
            <person name="Khan H."/>
            <person name="Chung E.J."/>
            <person name="Hossain M.T."/>
            <person name="Chung Y.R."/>
        </authorList>
    </citation>
    <scope>NUCLEOTIDE SEQUENCE [LARGE SCALE GENOMIC DNA]</scope>
    <source>
        <strain evidence="4">YC6887</strain>
    </source>
</reference>
<dbReference type="Gene3D" id="3.20.20.80">
    <property type="entry name" value="Glycosidases"/>
    <property type="match status" value="1"/>
</dbReference>
<dbReference type="PATRIC" id="fig|1486262.3.peg.257"/>
<dbReference type="InterPro" id="IPR006104">
    <property type="entry name" value="Glyco_hydro_2_N"/>
</dbReference>
<gene>
    <name evidence="4" type="ORF">TM49_01245</name>
</gene>
<evidence type="ECO:0000256" key="1">
    <source>
        <dbReference type="ARBA" id="ARBA00007401"/>
    </source>
</evidence>
<evidence type="ECO:0000259" key="3">
    <source>
        <dbReference type="Pfam" id="PF02837"/>
    </source>
</evidence>
<comment type="similarity">
    <text evidence="1">Belongs to the glycosyl hydrolase 2 family.</text>
</comment>
<dbReference type="Pfam" id="PF02837">
    <property type="entry name" value="Glyco_hydro_2_N"/>
    <property type="match status" value="1"/>
</dbReference>
<keyword evidence="5" id="KW-1185">Reference proteome</keyword>
<evidence type="ECO:0000259" key="2">
    <source>
        <dbReference type="Pfam" id="PF02836"/>
    </source>
</evidence>
<evidence type="ECO:0000313" key="5">
    <source>
        <dbReference type="Proteomes" id="UP000032611"/>
    </source>
</evidence>
<dbReference type="Pfam" id="PF02836">
    <property type="entry name" value="Glyco_hydro_2_C"/>
    <property type="match status" value="1"/>
</dbReference>
<dbReference type="STRING" id="1486262.TM49_01245"/>
<feature type="domain" description="Glycosyl hydrolases family 2 sugar binding" evidence="3">
    <location>
        <begin position="19"/>
        <end position="138"/>
    </location>
</feature>
<name>A0A0D5LVP3_MAREN</name>
<evidence type="ECO:0000313" key="4">
    <source>
        <dbReference type="EMBL" id="AJY47842.1"/>
    </source>
</evidence>
<dbReference type="EMBL" id="CP010803">
    <property type="protein sequence ID" value="AJY47842.1"/>
    <property type="molecule type" value="Genomic_DNA"/>
</dbReference>
<dbReference type="Proteomes" id="UP000032611">
    <property type="component" value="Chromosome"/>
</dbReference>
<dbReference type="AlphaFoldDB" id="A0A0D5LVP3"/>
<sequence>MEDAALSPNPYMTRANWTSLDGEWEFAHDDAGAGLANGWDKGDTAFDQRITVPYPPESVASGVNAKGFHPVIWYRRVFEVPALKEGERLVIHFGAVDYYASVWVNGRLVAKHEGGHTPFSADITDVLGTGAQTVVVRAEDPCSDVRIPRGKQDWQEKPHDIWYDRTSGIWQPVWLTVVPKLHITDLAFVTDIANARVRCEVRLSAMPERPVPLTVKLGGDEVLAEVTVMVDDSEAEFDIAVPALRHGMTRGRLMWSPDKPTLIDAELTLAGAVPDRLSSYLGLRTVGIGHGHFLLNDRPKFLRLVLGQNYWPDTHLATKPGELREEVEHIKALGFNGVRVHQKVEDPRFLYWCDRLGVMVWEEMPSGYAFSASLVERASREWAEVIRRDKGHPCIIAWVPLNESWGVQDISERADQLHFADALYHLTKALDPSRPAISNDGWELGDTDILSLHDYAPDGEELGARYGDGEGLAELIKGYGAAGRRILLKGEKADGRPLMLTEFGGVSFTPETGVEWHGYATVSDGAALEAKLEGMFEAIAASQHLMGYCYTQLTDTLQETNGLLLADRTPKIAVDKLRRMITLPSAAHPQERVAAEREYAKARSKGIEAARGEARED</sequence>
<dbReference type="SUPFAM" id="SSF51445">
    <property type="entry name" value="(Trans)glycosidases"/>
    <property type="match status" value="1"/>
</dbReference>
<accession>A0A0D5LVP3</accession>
<keyword evidence="4" id="KW-0378">Hydrolase</keyword>
<dbReference type="InterPro" id="IPR008979">
    <property type="entry name" value="Galactose-bd-like_sf"/>
</dbReference>
<dbReference type="InterPro" id="IPR006103">
    <property type="entry name" value="Glyco_hydro_2_cat"/>
</dbReference>
<dbReference type="PANTHER" id="PTHR42732">
    <property type="entry name" value="BETA-GALACTOSIDASE"/>
    <property type="match status" value="1"/>
</dbReference>
<proteinExistence type="inferred from homology"/>